<comment type="caution">
    <text evidence="2">The sequence shown here is derived from an EMBL/GenBank/DDBJ whole genome shotgun (WGS) entry which is preliminary data.</text>
</comment>
<name>A0A090ZGU3_PAEMA</name>
<dbReference type="AlphaFoldDB" id="A0A090ZGU3"/>
<dbReference type="EMBL" id="WNZZ01000005">
    <property type="protein sequence ID" value="MUG22762.1"/>
    <property type="molecule type" value="Genomic_DNA"/>
</dbReference>
<keyword evidence="1" id="KW-0812">Transmembrane</keyword>
<protein>
    <submittedName>
        <fullName evidence="2">Uncharacterized protein</fullName>
    </submittedName>
</protein>
<dbReference type="HOGENOM" id="CLU_917781_0_0_9"/>
<sequence length="302" mass="34383">MNSKKNTRQEAFFIMGFLFTLIVGFGTFLWGFQTGMEKIEAKYAYLKVVPPGQETAVSYQQQDLVSFYYVVFQPYQQFKEAYLSRLELLEQDATSSESSAYLKEIREIADRGYEQIAAQYITDSSPLLKEAQTDYMKSLKLFNQGAGAVKHKKGAALAAALKQNEFTVEAVNFGLEAQNKFYSSILKWTAKTNSRIPATFDYKANIPVQEWSKYPLAVKNKAVADMMQSEKRYEAYLPQDMTAKIDQMIKSGRAKALNLKTVSSIVKIVTETEAVKGDEFSRFKSSYYASELLPELPIFMEY</sequence>
<dbReference type="Proteomes" id="UP000442469">
    <property type="component" value="Unassembled WGS sequence"/>
</dbReference>
<evidence type="ECO:0000313" key="5">
    <source>
        <dbReference type="Proteomes" id="UP000442469"/>
    </source>
</evidence>
<reference evidence="3 5" key="2">
    <citation type="submission" date="2019-11" db="EMBL/GenBank/DDBJ databases">
        <title>Draft genome sequences of five Paenibacillus species of dairy origin.</title>
        <authorList>
            <person name="Olajide A.M."/>
            <person name="Chen S."/>
            <person name="Lapointe G."/>
        </authorList>
    </citation>
    <scope>NUCLEOTIDE SEQUENCE [LARGE SCALE GENOMIC DNA]</scope>
    <source>
        <strain evidence="3 5">3CT49</strain>
    </source>
</reference>
<dbReference type="OrthoDB" id="2649144at2"/>
<dbReference type="EMBL" id="JMQA01000022">
    <property type="protein sequence ID" value="KFN09583.1"/>
    <property type="molecule type" value="Genomic_DNA"/>
</dbReference>
<keyword evidence="4" id="KW-1185">Reference proteome</keyword>
<dbReference type="PATRIC" id="fig|44252.3.peg.2276"/>
<gene>
    <name evidence="2" type="ORF">DJ90_3145</name>
    <name evidence="3" type="ORF">GNQ08_10100</name>
</gene>
<keyword evidence="1" id="KW-0472">Membrane</keyword>
<organism evidence="2 4">
    <name type="scientific">Paenibacillus macerans</name>
    <name type="common">Bacillus macerans</name>
    <dbReference type="NCBI Taxonomy" id="44252"/>
    <lineage>
        <taxon>Bacteria</taxon>
        <taxon>Bacillati</taxon>
        <taxon>Bacillota</taxon>
        <taxon>Bacilli</taxon>
        <taxon>Bacillales</taxon>
        <taxon>Paenibacillaceae</taxon>
        <taxon>Paenibacillus</taxon>
    </lineage>
</organism>
<dbReference type="STRING" id="44252.DJ90_3145"/>
<dbReference type="GeneID" id="77006486"/>
<proteinExistence type="predicted"/>
<feature type="transmembrane region" description="Helical" evidence="1">
    <location>
        <begin position="12"/>
        <end position="32"/>
    </location>
</feature>
<evidence type="ECO:0000256" key="1">
    <source>
        <dbReference type="SAM" id="Phobius"/>
    </source>
</evidence>
<evidence type="ECO:0000313" key="2">
    <source>
        <dbReference type="EMBL" id="KFN09583.1"/>
    </source>
</evidence>
<dbReference type="RefSeq" id="WP_036621893.1">
    <property type="nucleotide sequence ID" value="NZ_BGML01000006.1"/>
</dbReference>
<keyword evidence="1" id="KW-1133">Transmembrane helix</keyword>
<evidence type="ECO:0000313" key="3">
    <source>
        <dbReference type="EMBL" id="MUG22762.1"/>
    </source>
</evidence>
<accession>A0A090ZGU3</accession>
<dbReference type="Proteomes" id="UP000029278">
    <property type="component" value="Unassembled WGS sequence"/>
</dbReference>
<reference evidence="2 4" key="1">
    <citation type="submission" date="2014-04" db="EMBL/GenBank/DDBJ databases">
        <authorList>
            <person name="Bishop-Lilly K.A."/>
            <person name="Broomall S.M."/>
            <person name="Chain P.S."/>
            <person name="Chertkov O."/>
            <person name="Coyne S.R."/>
            <person name="Daligault H.E."/>
            <person name="Davenport K.W."/>
            <person name="Erkkila T."/>
            <person name="Frey K.G."/>
            <person name="Gibbons H.S."/>
            <person name="Gu W."/>
            <person name="Jaissle J."/>
            <person name="Johnson S.L."/>
            <person name="Koroleva G.I."/>
            <person name="Ladner J.T."/>
            <person name="Lo C.-C."/>
            <person name="Minogue T.D."/>
            <person name="Munk C."/>
            <person name="Palacios G.F."/>
            <person name="Redden C.L."/>
            <person name="Rosenzweig C.N."/>
            <person name="Scholz M.B."/>
            <person name="Teshima H."/>
            <person name="Xu Y."/>
        </authorList>
    </citation>
    <scope>NUCLEOTIDE SEQUENCE [LARGE SCALE GENOMIC DNA]</scope>
    <source>
        <strain evidence="2 4">8244</strain>
    </source>
</reference>
<evidence type="ECO:0000313" key="4">
    <source>
        <dbReference type="Proteomes" id="UP000029278"/>
    </source>
</evidence>